<evidence type="ECO:0000256" key="2">
    <source>
        <dbReference type="ARBA" id="ARBA00022741"/>
    </source>
</evidence>
<evidence type="ECO:0000259" key="7">
    <source>
        <dbReference type="PROSITE" id="PS50011"/>
    </source>
</evidence>
<dbReference type="PANTHER" id="PTHR11042">
    <property type="entry name" value="EUKARYOTIC TRANSLATION INITIATION FACTOR 2-ALPHA KINASE EIF2-ALPHA KINASE -RELATED"/>
    <property type="match status" value="1"/>
</dbReference>
<feature type="compositionally biased region" description="Polar residues" evidence="6">
    <location>
        <begin position="313"/>
        <end position="330"/>
    </location>
</feature>
<evidence type="ECO:0000256" key="5">
    <source>
        <dbReference type="ARBA" id="ARBA00037982"/>
    </source>
</evidence>
<dbReference type="InterPro" id="IPR050339">
    <property type="entry name" value="CC_SR_Kinase"/>
</dbReference>
<evidence type="ECO:0000313" key="9">
    <source>
        <dbReference type="Proteomes" id="UP001586593"/>
    </source>
</evidence>
<keyword evidence="1" id="KW-0808">Transferase</keyword>
<feature type="compositionally biased region" description="Polar residues" evidence="6">
    <location>
        <begin position="626"/>
        <end position="656"/>
    </location>
</feature>
<dbReference type="PROSITE" id="PS00108">
    <property type="entry name" value="PROTEIN_KINASE_ST"/>
    <property type="match status" value="1"/>
</dbReference>
<gene>
    <name evidence="8" type="ORF">VTK73DRAFT_10218</name>
</gene>
<dbReference type="InterPro" id="IPR000719">
    <property type="entry name" value="Prot_kinase_dom"/>
</dbReference>
<feature type="region of interest" description="Disordered" evidence="6">
    <location>
        <begin position="30"/>
        <end position="196"/>
    </location>
</feature>
<keyword evidence="4" id="KW-0067">ATP-binding</keyword>
<dbReference type="InterPro" id="IPR008271">
    <property type="entry name" value="Ser/Thr_kinase_AS"/>
</dbReference>
<name>A0ABR3VXW7_9PEZI</name>
<dbReference type="PANTHER" id="PTHR11042:SF196">
    <property type="entry name" value="MITOSIS INHIBITOR PROTEIN KINASE SWE1"/>
    <property type="match status" value="1"/>
</dbReference>
<dbReference type="PROSITE" id="PS50011">
    <property type="entry name" value="PROTEIN_KINASE_DOM"/>
    <property type="match status" value="1"/>
</dbReference>
<organism evidence="8 9">
    <name type="scientific">Phialemonium thermophilum</name>
    <dbReference type="NCBI Taxonomy" id="223376"/>
    <lineage>
        <taxon>Eukaryota</taxon>
        <taxon>Fungi</taxon>
        <taxon>Dikarya</taxon>
        <taxon>Ascomycota</taxon>
        <taxon>Pezizomycotina</taxon>
        <taxon>Sordariomycetes</taxon>
        <taxon>Sordariomycetidae</taxon>
        <taxon>Cephalothecales</taxon>
        <taxon>Cephalothecaceae</taxon>
        <taxon>Phialemonium</taxon>
    </lineage>
</organism>
<feature type="region of interest" description="Disordered" evidence="6">
    <location>
        <begin position="1079"/>
        <end position="1102"/>
    </location>
</feature>
<dbReference type="SUPFAM" id="SSF56112">
    <property type="entry name" value="Protein kinase-like (PK-like)"/>
    <property type="match status" value="1"/>
</dbReference>
<feature type="compositionally biased region" description="Low complexity" evidence="6">
    <location>
        <begin position="396"/>
        <end position="412"/>
    </location>
</feature>
<keyword evidence="9" id="KW-1185">Reference proteome</keyword>
<dbReference type="SMART" id="SM00220">
    <property type="entry name" value="S_TKc"/>
    <property type="match status" value="1"/>
</dbReference>
<feature type="compositionally biased region" description="Polar residues" evidence="6">
    <location>
        <begin position="122"/>
        <end position="136"/>
    </location>
</feature>
<feature type="compositionally biased region" description="Polar residues" evidence="6">
    <location>
        <begin position="153"/>
        <end position="162"/>
    </location>
</feature>
<dbReference type="Proteomes" id="UP001586593">
    <property type="component" value="Unassembled WGS sequence"/>
</dbReference>
<evidence type="ECO:0000256" key="1">
    <source>
        <dbReference type="ARBA" id="ARBA00022679"/>
    </source>
</evidence>
<dbReference type="Pfam" id="PF00069">
    <property type="entry name" value="Pkinase"/>
    <property type="match status" value="1"/>
</dbReference>
<feature type="compositionally biased region" description="Low complexity" evidence="6">
    <location>
        <begin position="49"/>
        <end position="61"/>
    </location>
</feature>
<dbReference type="Gene3D" id="1.10.510.10">
    <property type="entry name" value="Transferase(Phosphotransferase) domain 1"/>
    <property type="match status" value="1"/>
</dbReference>
<keyword evidence="3" id="KW-0418">Kinase</keyword>
<proteinExistence type="inferred from homology"/>
<evidence type="ECO:0000256" key="4">
    <source>
        <dbReference type="ARBA" id="ARBA00022840"/>
    </source>
</evidence>
<dbReference type="Gene3D" id="3.30.200.20">
    <property type="entry name" value="Phosphorylase Kinase, domain 1"/>
    <property type="match status" value="1"/>
</dbReference>
<evidence type="ECO:0000256" key="3">
    <source>
        <dbReference type="ARBA" id="ARBA00022777"/>
    </source>
</evidence>
<accession>A0ABR3VXW7</accession>
<feature type="region of interest" description="Disordered" evidence="6">
    <location>
        <begin position="294"/>
        <end position="419"/>
    </location>
</feature>
<comment type="caution">
    <text evidence="8">The sequence shown here is derived from an EMBL/GenBank/DDBJ whole genome shotgun (WGS) entry which is preliminary data.</text>
</comment>
<reference evidence="8 9" key="1">
    <citation type="journal article" date="2024" name="Commun. Biol.">
        <title>Comparative genomic analysis of thermophilic fungi reveals convergent evolutionary adaptations and gene losses.</title>
        <authorList>
            <person name="Steindorff A.S."/>
            <person name="Aguilar-Pontes M.V."/>
            <person name="Robinson A.J."/>
            <person name="Andreopoulos B."/>
            <person name="LaButti K."/>
            <person name="Kuo A."/>
            <person name="Mondo S."/>
            <person name="Riley R."/>
            <person name="Otillar R."/>
            <person name="Haridas S."/>
            <person name="Lipzen A."/>
            <person name="Grimwood J."/>
            <person name="Schmutz J."/>
            <person name="Clum A."/>
            <person name="Reid I.D."/>
            <person name="Moisan M.C."/>
            <person name="Butler G."/>
            <person name="Nguyen T.T.M."/>
            <person name="Dewar K."/>
            <person name="Conant G."/>
            <person name="Drula E."/>
            <person name="Henrissat B."/>
            <person name="Hansel C."/>
            <person name="Singer S."/>
            <person name="Hutchinson M.I."/>
            <person name="de Vries R.P."/>
            <person name="Natvig D.O."/>
            <person name="Powell A.J."/>
            <person name="Tsang A."/>
            <person name="Grigoriev I.V."/>
        </authorList>
    </citation>
    <scope>NUCLEOTIDE SEQUENCE [LARGE SCALE GENOMIC DNA]</scope>
    <source>
        <strain evidence="8 9">ATCC 24622</strain>
    </source>
</reference>
<dbReference type="InterPro" id="IPR011009">
    <property type="entry name" value="Kinase-like_dom_sf"/>
</dbReference>
<feature type="compositionally biased region" description="Low complexity" evidence="6">
    <location>
        <begin position="76"/>
        <end position="101"/>
    </location>
</feature>
<sequence>MSYSSGGGGTLTLPSPTHVHHVDMSAAVRSLRRSISRSPSKFNLVRTASTSSGSSPTSLPQSPLPSPGRCPTPFHQASLPPAATATTSTSFTPQQQQQQPQQQPPSTPFQPSIKLSLRSARSKSTLTRPLSRTPSKPKSPLKRVFGIAPDSGNLPTSVSSPPAVQDQENKDPESDLSVALSPAQRRSAEKHSRHSMHLDISGASKYSLSKFLDLKSDTFPVSSVSPLKRSDATMNLDQSSLGSPVAKRRSLHGIASLGNDLNVFDRPPSPQQSFDIHDDGQSEYKLAGSFAPTLFRDAAPPTPTAMPRRTSSLRKTTLQQRHGDSRTSLGRRQGEKHLSQLSQEVASPMSRNRPRLSLDQYLPPEPRGSPFSPHTGLPNPSVHPVDGRSHQPHPLSRSLTQSSSGSSGLPDDSPTHFPVHLGEKSRAALNFSKSLPLGAHRPSRPPVATPNYKSAIPLQSAFMSTGLVSKMTRNPDHEPAGALGGAKAHFVPDTPCKKQPYASNTYPPQLGSGRRVSRPSFGVPSTPFSPMIPPSRGSSAFGPTEKGGSLFKTVRVGHARRASLLSLDGDDPPGSLDAELPPTPTKNVLFRSLDTSSRTTHNTPNPPHSTHESIPAVGSRTDTRDINSSSPLDYSGKFGSSPQTSQEDVTPPDASQLSISNQQDALRMRTEGLPVPAPATPSTHGRESLLLIGERRVITPVNVHTASVADEGLIHRFDKAEAIGKGEFSEVFRVTKCVGRASIAAPFAGTPSRAASSVPREAEVYAVKKARLPYQGSRDRECKLREVEIMRSLRHCDHVVHFVDSWEHDSHLYIQMEYCGEGSLDAFLKKIGRAGRLDDFRIWKVLLELSQGLLSIHEHDFVHLDLKPANVFITNEGVLKIGDFGLAAKWPVEKGTDGEGDREYIGPEILLGQFDKPADIYSLGLIMIEIAANVFLPENGPTWMALREGDMSGVPSLTWAESGSVVRDATGAPIDHDLGVSPLQEEEEFEARMRLSNSSRRWGSAMAHDAGGLFSSAKRAELQQAPPFMADAEHPSSLDSIVRMMIRPDPASRPTASQILEIEGLRWTASRRRAGATVFEGNWGPADDPSEPMSVDTEMIDV</sequence>
<keyword evidence="2" id="KW-0547">Nucleotide-binding</keyword>
<feature type="region of interest" description="Disordered" evidence="6">
    <location>
        <begin position="494"/>
        <end position="546"/>
    </location>
</feature>
<feature type="region of interest" description="Disordered" evidence="6">
    <location>
        <begin position="565"/>
        <end position="656"/>
    </location>
</feature>
<comment type="similarity">
    <text evidence="5">Belongs to the protein kinase superfamily. Ser/Thr protein kinase family. GCN2 subfamily.</text>
</comment>
<feature type="domain" description="Protein kinase" evidence="7">
    <location>
        <begin position="717"/>
        <end position="1065"/>
    </location>
</feature>
<evidence type="ECO:0000313" key="8">
    <source>
        <dbReference type="EMBL" id="KAL1848001.1"/>
    </source>
</evidence>
<protein>
    <recommendedName>
        <fullName evidence="7">Protein kinase domain-containing protein</fullName>
    </recommendedName>
</protein>
<dbReference type="EMBL" id="JAZHXJ010000945">
    <property type="protein sequence ID" value="KAL1848001.1"/>
    <property type="molecule type" value="Genomic_DNA"/>
</dbReference>
<evidence type="ECO:0000256" key="6">
    <source>
        <dbReference type="SAM" id="MobiDB-lite"/>
    </source>
</evidence>